<evidence type="ECO:0000256" key="6">
    <source>
        <dbReference type="SAM" id="SignalP"/>
    </source>
</evidence>
<keyword evidence="2" id="KW-0479">Metal-binding</keyword>
<dbReference type="InterPro" id="IPR050738">
    <property type="entry name" value="Sulfatase"/>
</dbReference>
<comment type="caution">
    <text evidence="8">The sequence shown here is derived from an EMBL/GenBank/DDBJ whole genome shotgun (WGS) entry which is preliminary data.</text>
</comment>
<dbReference type="RefSeq" id="WP_341405536.1">
    <property type="nucleotide sequence ID" value="NZ_JBBUKT010000005.1"/>
</dbReference>
<dbReference type="Gene3D" id="3.40.720.10">
    <property type="entry name" value="Alkaline Phosphatase, subunit A"/>
    <property type="match status" value="1"/>
</dbReference>
<keyword evidence="4" id="KW-0106">Calcium</keyword>
<evidence type="ECO:0000256" key="3">
    <source>
        <dbReference type="ARBA" id="ARBA00022801"/>
    </source>
</evidence>
<dbReference type="PROSITE" id="PS00149">
    <property type="entry name" value="SULFATASE_2"/>
    <property type="match status" value="1"/>
</dbReference>
<keyword evidence="3 8" id="KW-0378">Hydrolase</keyword>
<reference evidence="8 9" key="1">
    <citation type="submission" date="2024-04" db="EMBL/GenBank/DDBJ databases">
        <title>Luteolibacter sp. isolated from soil.</title>
        <authorList>
            <person name="An J."/>
        </authorList>
    </citation>
    <scope>NUCLEOTIDE SEQUENCE [LARGE SCALE GENOMIC DNA]</scope>
    <source>
        <strain evidence="8 9">Y139</strain>
    </source>
</reference>
<name>A0ABU9AVL0_9BACT</name>
<evidence type="ECO:0000313" key="9">
    <source>
        <dbReference type="Proteomes" id="UP001371305"/>
    </source>
</evidence>
<protein>
    <submittedName>
        <fullName evidence="8">Arylsulfatase</fullName>
        <ecNumber evidence="8">3.1.6.-</ecNumber>
    </submittedName>
</protein>
<dbReference type="Proteomes" id="UP001371305">
    <property type="component" value="Unassembled WGS sequence"/>
</dbReference>
<evidence type="ECO:0000256" key="5">
    <source>
        <dbReference type="SAM" id="MobiDB-lite"/>
    </source>
</evidence>
<evidence type="ECO:0000313" key="8">
    <source>
        <dbReference type="EMBL" id="MEK7951790.1"/>
    </source>
</evidence>
<dbReference type="InterPro" id="IPR000917">
    <property type="entry name" value="Sulfatase_N"/>
</dbReference>
<dbReference type="EC" id="3.1.6.-" evidence="8"/>
<accession>A0ABU9AVL0</accession>
<evidence type="ECO:0000259" key="7">
    <source>
        <dbReference type="Pfam" id="PF00884"/>
    </source>
</evidence>
<dbReference type="GO" id="GO:0016787">
    <property type="term" value="F:hydrolase activity"/>
    <property type="evidence" value="ECO:0007669"/>
    <property type="project" value="UniProtKB-KW"/>
</dbReference>
<sequence length="564" mass="61770">MKSLFAVTLVLAAAGAIGSVSAASKPNILLVLLDDLGYSDLGCYGGEIPTPNIDALAKGGLRFTHMANSARCCPSRASLLTGLHPAQAGIPNFSGQLSQDTATLPEVLKGAGYQTYMVGKWHVGNSPEASPVARGFDEFYGFTNGHSAGQWDPRNYKRLPADHEQLKYEPGKFYATDVFGDYAQEFIKQAGKKKEQPWFLYLAYSAAHFPIQAPEKSAAPFYETYRRGWDALREERFKKMKEIGLINSDGWKLSPLSIVPVAPPARANGYPGKPNPDWKSLDAPRREDLAHRMALYAAMVKHVDDGMGRIVKQLKENGSYENTLILLLSDNGACYEWGPFGFDGESGAGKNVLHEGKELEKMGGPGTHMSYGSGWANLGNTPFRLYKHFTHEGGIITPFIVHWPQGIKDSNRWVRDPAHVMDLMPTLAEVGGATYPKMRDGHQVQPMEGISLTPTFRSTAALPERALCFQHEGAYAIRKGQWKLVKGKRFPEEAKWELYDILADPCEMNDLAAKKPELVASLAKEWQAWADRVGALAAPKAKAAAAGKGKKKGGKEEDDGVDDG</sequence>
<dbReference type="Gene3D" id="3.30.1120.10">
    <property type="match status" value="1"/>
</dbReference>
<dbReference type="CDD" id="cd16025">
    <property type="entry name" value="PAS_like"/>
    <property type="match status" value="1"/>
</dbReference>
<organism evidence="8 9">
    <name type="scientific">Luteolibacter soli</name>
    <dbReference type="NCBI Taxonomy" id="3135280"/>
    <lineage>
        <taxon>Bacteria</taxon>
        <taxon>Pseudomonadati</taxon>
        <taxon>Verrucomicrobiota</taxon>
        <taxon>Verrucomicrobiia</taxon>
        <taxon>Verrucomicrobiales</taxon>
        <taxon>Verrucomicrobiaceae</taxon>
        <taxon>Luteolibacter</taxon>
    </lineage>
</organism>
<evidence type="ECO:0000256" key="4">
    <source>
        <dbReference type="ARBA" id="ARBA00022837"/>
    </source>
</evidence>
<dbReference type="InterPro" id="IPR017850">
    <property type="entry name" value="Alkaline_phosphatase_core_sf"/>
</dbReference>
<feature type="signal peptide" evidence="6">
    <location>
        <begin position="1"/>
        <end position="22"/>
    </location>
</feature>
<dbReference type="InterPro" id="IPR024607">
    <property type="entry name" value="Sulfatase_CS"/>
</dbReference>
<keyword evidence="6" id="KW-0732">Signal</keyword>
<evidence type="ECO:0000256" key="1">
    <source>
        <dbReference type="ARBA" id="ARBA00008779"/>
    </source>
</evidence>
<dbReference type="PANTHER" id="PTHR42693">
    <property type="entry name" value="ARYLSULFATASE FAMILY MEMBER"/>
    <property type="match status" value="1"/>
</dbReference>
<proteinExistence type="inferred from homology"/>
<dbReference type="Pfam" id="PF00884">
    <property type="entry name" value="Sulfatase"/>
    <property type="match status" value="1"/>
</dbReference>
<dbReference type="SUPFAM" id="SSF53649">
    <property type="entry name" value="Alkaline phosphatase-like"/>
    <property type="match status" value="1"/>
</dbReference>
<comment type="similarity">
    <text evidence="1">Belongs to the sulfatase family.</text>
</comment>
<feature type="domain" description="Sulfatase N-terminal" evidence="7">
    <location>
        <begin position="26"/>
        <end position="432"/>
    </location>
</feature>
<dbReference type="PANTHER" id="PTHR42693:SF53">
    <property type="entry name" value="ENDO-4-O-SULFATASE"/>
    <property type="match status" value="1"/>
</dbReference>
<feature type="region of interest" description="Disordered" evidence="5">
    <location>
        <begin position="541"/>
        <end position="564"/>
    </location>
</feature>
<feature type="chain" id="PRO_5046473869" evidence="6">
    <location>
        <begin position="23"/>
        <end position="564"/>
    </location>
</feature>
<gene>
    <name evidence="8" type="ORF">WKV53_14830</name>
</gene>
<keyword evidence="9" id="KW-1185">Reference proteome</keyword>
<evidence type="ECO:0000256" key="2">
    <source>
        <dbReference type="ARBA" id="ARBA00022723"/>
    </source>
</evidence>
<dbReference type="EMBL" id="JBBUKT010000005">
    <property type="protein sequence ID" value="MEK7951790.1"/>
    <property type="molecule type" value="Genomic_DNA"/>
</dbReference>